<dbReference type="PANTHER" id="PTHR30026">
    <property type="entry name" value="OUTER MEMBRANE PROTEIN TOLC"/>
    <property type="match status" value="1"/>
</dbReference>
<accession>A0A498R1C2</accession>
<feature type="coiled-coil region" evidence="8">
    <location>
        <begin position="325"/>
        <end position="377"/>
    </location>
</feature>
<evidence type="ECO:0000256" key="6">
    <source>
        <dbReference type="ARBA" id="ARBA00023136"/>
    </source>
</evidence>
<name>A0A498R1C2_9FIRM</name>
<dbReference type="GO" id="GO:0015562">
    <property type="term" value="F:efflux transmembrane transporter activity"/>
    <property type="evidence" value="ECO:0007669"/>
    <property type="project" value="InterPro"/>
</dbReference>
<gene>
    <name evidence="10" type="ORF">LUCI_0215</name>
</gene>
<dbReference type="PROSITE" id="PS51257">
    <property type="entry name" value="PROKAR_LIPOPROTEIN"/>
    <property type="match status" value="1"/>
</dbReference>
<keyword evidence="11" id="KW-1185">Reference proteome</keyword>
<dbReference type="PIRSF" id="PIRSF001892">
    <property type="entry name" value="CyaE"/>
    <property type="match status" value="1"/>
</dbReference>
<feature type="signal peptide" evidence="9">
    <location>
        <begin position="1"/>
        <end position="27"/>
    </location>
</feature>
<evidence type="ECO:0000313" key="10">
    <source>
        <dbReference type="EMBL" id="VBB05009.1"/>
    </source>
</evidence>
<dbReference type="GO" id="GO:0009279">
    <property type="term" value="C:cell outer membrane"/>
    <property type="evidence" value="ECO:0007669"/>
    <property type="project" value="UniProtKB-SubCell"/>
</dbReference>
<keyword evidence="8" id="KW-0175">Coiled coil</keyword>
<feature type="chain" id="PRO_5019844240" evidence="9">
    <location>
        <begin position="28"/>
        <end position="432"/>
    </location>
</feature>
<sequence length="432" mass="48033">MQKNKRLIIKLMLPIVTLVMLSCPALAAPVELSLADSIALALKNNRNIAIANSEKENAYWAVKQAEAGKGFTLNLTHTDERYNTPPSYLTNYKYVWTTKFDNELAASFPVYSGGKLESQIDQAKLNLKVSDLSLDATKQQLRQQVTSAYFNLLQYRNELQVNQETVDNYTAHLKNVQAQYQAGTVAKSDVLASKVSLADAQDNLIKAQNNCDLAVATLNNLIGLPLDSESTPKESLRYEKYSLTLAECNQYALAHRPEIAQYQAQIASAQDDIKIAESGYRPSVDLFATEDWYDKDLPGADNNNWSIGLTASFNVFDSGLTGSKLKQAQANLKKVQEQSSQESESILLEVRQYYLSLREAEKRIETNQVAVEQAQDNFRIAEVRYRAGVGTNLDVLDAVLSLSQAKINDIQALYDYNTSKAQLDTAMGIAVE</sequence>
<proteinExistence type="inferred from homology"/>
<dbReference type="Proteomes" id="UP000277811">
    <property type="component" value="Unassembled WGS sequence"/>
</dbReference>
<dbReference type="EMBL" id="UPPP01000052">
    <property type="protein sequence ID" value="VBB05009.1"/>
    <property type="molecule type" value="Genomic_DNA"/>
</dbReference>
<keyword evidence="9" id="KW-0732">Signal</keyword>
<reference evidence="10 11" key="1">
    <citation type="submission" date="2018-06" db="EMBL/GenBank/DDBJ databases">
        <authorList>
            <person name="Strepis N."/>
        </authorList>
    </citation>
    <scope>NUCLEOTIDE SEQUENCE [LARGE SCALE GENOMIC DNA]</scope>
    <source>
        <strain evidence="10">LUCI</strain>
    </source>
</reference>
<evidence type="ECO:0000256" key="4">
    <source>
        <dbReference type="ARBA" id="ARBA00022452"/>
    </source>
</evidence>
<dbReference type="Pfam" id="PF02321">
    <property type="entry name" value="OEP"/>
    <property type="match status" value="2"/>
</dbReference>
<keyword evidence="5" id="KW-0812">Transmembrane</keyword>
<dbReference type="GO" id="GO:0015288">
    <property type="term" value="F:porin activity"/>
    <property type="evidence" value="ECO:0007669"/>
    <property type="project" value="TreeGrafter"/>
</dbReference>
<evidence type="ECO:0000256" key="8">
    <source>
        <dbReference type="SAM" id="Coils"/>
    </source>
</evidence>
<evidence type="ECO:0000256" key="1">
    <source>
        <dbReference type="ARBA" id="ARBA00004442"/>
    </source>
</evidence>
<dbReference type="InterPro" id="IPR028351">
    <property type="entry name" value="CyaE"/>
</dbReference>
<dbReference type="AlphaFoldDB" id="A0A498R1C2"/>
<evidence type="ECO:0000256" key="5">
    <source>
        <dbReference type="ARBA" id="ARBA00022692"/>
    </source>
</evidence>
<dbReference type="InterPro" id="IPR003423">
    <property type="entry name" value="OMP_efflux"/>
</dbReference>
<comment type="subcellular location">
    <subcellularLocation>
        <location evidence="1">Cell outer membrane</location>
    </subcellularLocation>
</comment>
<dbReference type="RefSeq" id="WP_207856790.1">
    <property type="nucleotide sequence ID" value="NZ_UPPP01000052.1"/>
</dbReference>
<evidence type="ECO:0000313" key="11">
    <source>
        <dbReference type="Proteomes" id="UP000277811"/>
    </source>
</evidence>
<comment type="similarity">
    <text evidence="2">Belongs to the outer membrane factor (OMF) (TC 1.B.17) family.</text>
</comment>
<evidence type="ECO:0000256" key="3">
    <source>
        <dbReference type="ARBA" id="ARBA00022448"/>
    </source>
</evidence>
<dbReference type="GO" id="GO:1990281">
    <property type="term" value="C:efflux pump complex"/>
    <property type="evidence" value="ECO:0007669"/>
    <property type="project" value="TreeGrafter"/>
</dbReference>
<evidence type="ECO:0000256" key="7">
    <source>
        <dbReference type="ARBA" id="ARBA00023237"/>
    </source>
</evidence>
<dbReference type="Gene3D" id="1.20.1600.10">
    <property type="entry name" value="Outer membrane efflux proteins (OEP)"/>
    <property type="match status" value="1"/>
</dbReference>
<keyword evidence="7" id="KW-0998">Cell outer membrane</keyword>
<keyword evidence="4" id="KW-1134">Transmembrane beta strand</keyword>
<organism evidence="10 11">
    <name type="scientific">Lucifera butyrica</name>
    <dbReference type="NCBI Taxonomy" id="1351585"/>
    <lineage>
        <taxon>Bacteria</taxon>
        <taxon>Bacillati</taxon>
        <taxon>Bacillota</taxon>
        <taxon>Negativicutes</taxon>
        <taxon>Veillonellales</taxon>
        <taxon>Veillonellaceae</taxon>
        <taxon>Lucifera</taxon>
    </lineage>
</organism>
<evidence type="ECO:0000256" key="2">
    <source>
        <dbReference type="ARBA" id="ARBA00007613"/>
    </source>
</evidence>
<keyword evidence="6" id="KW-0472">Membrane</keyword>
<dbReference type="SUPFAM" id="SSF56954">
    <property type="entry name" value="Outer membrane efflux proteins (OEP)"/>
    <property type="match status" value="1"/>
</dbReference>
<dbReference type="InterPro" id="IPR051906">
    <property type="entry name" value="TolC-like"/>
</dbReference>
<dbReference type="PANTHER" id="PTHR30026:SF20">
    <property type="entry name" value="OUTER MEMBRANE PROTEIN TOLC"/>
    <property type="match status" value="1"/>
</dbReference>
<keyword evidence="3" id="KW-0813">Transport</keyword>
<evidence type="ECO:0000256" key="9">
    <source>
        <dbReference type="SAM" id="SignalP"/>
    </source>
</evidence>
<protein>
    <submittedName>
        <fullName evidence="10">Outer membrane efflux protein</fullName>
    </submittedName>
</protein>